<comment type="caution">
    <text evidence="2">The sequence shown here is derived from an EMBL/GenBank/DDBJ whole genome shotgun (WGS) entry which is preliminary data.</text>
</comment>
<feature type="chain" id="PRO_5012155657" description="DUF4382 domain-containing protein" evidence="1">
    <location>
        <begin position="24"/>
        <end position="298"/>
    </location>
</feature>
<protein>
    <recommendedName>
        <fullName evidence="4">DUF4382 domain-containing protein</fullName>
    </recommendedName>
</protein>
<dbReference type="Proteomes" id="UP000219559">
    <property type="component" value="Unassembled WGS sequence"/>
</dbReference>
<evidence type="ECO:0000313" key="3">
    <source>
        <dbReference type="Proteomes" id="UP000219559"/>
    </source>
</evidence>
<accession>A0A2A4G7C7</accession>
<dbReference type="PROSITE" id="PS51257">
    <property type="entry name" value="PROKAR_LIPOPROTEIN"/>
    <property type="match status" value="1"/>
</dbReference>
<evidence type="ECO:0000256" key="1">
    <source>
        <dbReference type="SAM" id="SignalP"/>
    </source>
</evidence>
<proteinExistence type="predicted"/>
<dbReference type="EMBL" id="NBWU01000003">
    <property type="protein sequence ID" value="PCE64537.1"/>
    <property type="molecule type" value="Genomic_DNA"/>
</dbReference>
<dbReference type="AlphaFoldDB" id="A0A2A4G7C7"/>
<organism evidence="2 3">
    <name type="scientific">Sediminicola luteus</name>
    <dbReference type="NCBI Taxonomy" id="319238"/>
    <lineage>
        <taxon>Bacteria</taxon>
        <taxon>Pseudomonadati</taxon>
        <taxon>Bacteroidota</taxon>
        <taxon>Flavobacteriia</taxon>
        <taxon>Flavobacteriales</taxon>
        <taxon>Flavobacteriaceae</taxon>
        <taxon>Sediminicola</taxon>
    </lineage>
</organism>
<keyword evidence="1" id="KW-0732">Signal</keyword>
<gene>
    <name evidence="2" type="ORF">B7P33_09650</name>
</gene>
<evidence type="ECO:0008006" key="4">
    <source>
        <dbReference type="Google" id="ProtNLM"/>
    </source>
</evidence>
<feature type="signal peptide" evidence="1">
    <location>
        <begin position="1"/>
        <end position="23"/>
    </location>
</feature>
<sequence>MKKMKIQSKIFSILALSSLLFTACEEGNKDIDKIFDETTRGAVLRTISGGNAVFNRFDTSTVWSVELEEQDQENGGLLEKVEVFVNFDDNTPDNGETTTTEALLQTLPASSFTTGPFGLPRVSTSATFQEALDALGLEEGDFDGGDVIEFRMELTLTDGRRFSNDNDSATLNGSFYSSPFFYRGNIKCLPPDPVGGDYVLKLMDSYGDGWDGAKITVNIDGTSTDYTFTSGSEASFTVNVPCGTSTLVMTYVPGNFEGEHTYTITAPTDELAASDGPSPSPGEIALNICKDGPCTMAK</sequence>
<name>A0A2A4G7C7_9FLAO</name>
<evidence type="ECO:0000313" key="2">
    <source>
        <dbReference type="EMBL" id="PCE64537.1"/>
    </source>
</evidence>
<keyword evidence="3" id="KW-1185">Reference proteome</keyword>
<dbReference type="RefSeq" id="WP_097440653.1">
    <property type="nucleotide sequence ID" value="NZ_KZ300476.1"/>
</dbReference>
<dbReference type="OrthoDB" id="820612at2"/>
<reference evidence="2 3" key="1">
    <citation type="submission" date="2017-04" db="EMBL/GenBank/DDBJ databases">
        <title>A new member of the family Flavobacteriaceae isolated from ascidians.</title>
        <authorList>
            <person name="Chen L."/>
        </authorList>
    </citation>
    <scope>NUCLEOTIDE SEQUENCE [LARGE SCALE GENOMIC DNA]</scope>
    <source>
        <strain evidence="2 3">HQA918</strain>
    </source>
</reference>